<evidence type="ECO:0000256" key="3">
    <source>
        <dbReference type="ARBA" id="ARBA00023295"/>
    </source>
</evidence>
<proteinExistence type="inferred from homology"/>
<dbReference type="GO" id="GO:0004650">
    <property type="term" value="F:polygalacturonase activity"/>
    <property type="evidence" value="ECO:0007669"/>
    <property type="project" value="InterPro"/>
</dbReference>
<dbReference type="SUPFAM" id="SSF51126">
    <property type="entry name" value="Pectin lyase-like"/>
    <property type="match status" value="1"/>
</dbReference>
<protein>
    <submittedName>
        <fullName evidence="7">Polygalacturonase</fullName>
    </submittedName>
</protein>
<dbReference type="SMART" id="SM00710">
    <property type="entry name" value="PbH1"/>
    <property type="match status" value="6"/>
</dbReference>
<evidence type="ECO:0000256" key="5">
    <source>
        <dbReference type="SAM" id="SignalP"/>
    </source>
</evidence>
<dbReference type="RefSeq" id="WP_128760162.1">
    <property type="nucleotide sequence ID" value="NZ_QOVI01000002.1"/>
</dbReference>
<dbReference type="InterPro" id="IPR051801">
    <property type="entry name" value="GH28_Enzymes"/>
</dbReference>
<feature type="signal peptide" evidence="5">
    <location>
        <begin position="1"/>
        <end position="25"/>
    </location>
</feature>
<dbReference type="InterPro" id="IPR011050">
    <property type="entry name" value="Pectin_lyase_fold/virulence"/>
</dbReference>
<reference evidence="7 8" key="1">
    <citation type="submission" date="2018-07" db="EMBL/GenBank/DDBJ databases">
        <title>Leeuwenhoekiella genomics.</title>
        <authorList>
            <person name="Tahon G."/>
            <person name="Willems A."/>
        </authorList>
    </citation>
    <scope>NUCLEOTIDE SEQUENCE [LARGE SCALE GENOMIC DNA]</scope>
    <source>
        <strain evidence="7 8">R-50232</strain>
    </source>
</reference>
<dbReference type="EMBL" id="QOVI01000002">
    <property type="protein sequence ID" value="RXG16478.1"/>
    <property type="molecule type" value="Genomic_DNA"/>
</dbReference>
<evidence type="ECO:0000256" key="4">
    <source>
        <dbReference type="RuleBase" id="RU361169"/>
    </source>
</evidence>
<keyword evidence="2 4" id="KW-0378">Hydrolase</keyword>
<organism evidence="7 8">
    <name type="scientific">Leeuwenhoekiella aestuarii</name>
    <dbReference type="NCBI Taxonomy" id="2249426"/>
    <lineage>
        <taxon>Bacteria</taxon>
        <taxon>Pseudomonadati</taxon>
        <taxon>Bacteroidota</taxon>
        <taxon>Flavobacteriia</taxon>
        <taxon>Flavobacteriales</taxon>
        <taxon>Flavobacteriaceae</taxon>
        <taxon>Leeuwenhoekiella</taxon>
    </lineage>
</organism>
<comment type="similarity">
    <text evidence="1 4">Belongs to the glycosyl hydrolase 28 family.</text>
</comment>
<dbReference type="OrthoDB" id="9795222at2"/>
<dbReference type="Gene3D" id="2.160.20.10">
    <property type="entry name" value="Single-stranded right-handed beta-helix, Pectin lyase-like"/>
    <property type="match status" value="1"/>
</dbReference>
<dbReference type="PANTHER" id="PTHR31339">
    <property type="entry name" value="PECTIN LYASE-RELATED"/>
    <property type="match status" value="1"/>
</dbReference>
<comment type="caution">
    <text evidence="7">The sequence shown here is derived from an EMBL/GenBank/DDBJ whole genome shotgun (WGS) entry which is preliminary data.</text>
</comment>
<dbReference type="Pfam" id="PF00295">
    <property type="entry name" value="Glyco_hydro_28"/>
    <property type="match status" value="1"/>
</dbReference>
<dbReference type="InterPro" id="IPR000743">
    <property type="entry name" value="Glyco_hydro_28"/>
</dbReference>
<feature type="domain" description="Rhamnogalacturonase A/B/Epimerase-like pectate lyase" evidence="6">
    <location>
        <begin position="65"/>
        <end position="119"/>
    </location>
</feature>
<sequence length="484" mass="53334">MLNFKRNRFRSCVLGLLNCFLLVFISCKNNEQKNESSELAKKTVWSEADAIIEKIGIIEFPDATFNIADYGAIADGVSLNNKAFSDAIAACSEAGGGKVVVPAGKYLTGPIQLKSNINLHLKAGSEILFTTDKSAYLPAVHTSYEGMEIMNYSPLIYAKGQKNIAVTGKGILNGQADKANWWPWCGADKYGHQEGAPQQKDEHNLPTLFKMIEDGTPVEQRVFGEGHQLRPLFLQTLECERVLIEGVTFTNAPFWVIHPLKSSYVKVDGVTVNSHGPNNDGCDPEYSKYVHITNCNFNTGDDCIAIKSGRNGDGRRVNIPSENIVVENCDMKDGHGGVVMGSEISAGVRNVFVRNCTMNSPHLDRAIRIKTNTLRGGFVENVYVKDIEVGQVKEAVLKINTYYGIYGVQEGEFIPSISNINLENITVENGGKYGLLIRGREEKPVTGISLKNVTIKNAETPLLVENCEPINYINTKINEVNYNE</sequence>
<evidence type="ECO:0000313" key="8">
    <source>
        <dbReference type="Proteomes" id="UP000289821"/>
    </source>
</evidence>
<dbReference type="GO" id="GO:0005975">
    <property type="term" value="P:carbohydrate metabolic process"/>
    <property type="evidence" value="ECO:0007669"/>
    <property type="project" value="InterPro"/>
</dbReference>
<gene>
    <name evidence="7" type="ORF">DSM04_10251</name>
</gene>
<name>A0A4Q0NX58_9FLAO</name>
<dbReference type="InterPro" id="IPR006626">
    <property type="entry name" value="PbH1"/>
</dbReference>
<dbReference type="PROSITE" id="PS00502">
    <property type="entry name" value="POLYGALACTURONASE"/>
    <property type="match status" value="1"/>
</dbReference>
<dbReference type="Proteomes" id="UP000289821">
    <property type="component" value="Unassembled WGS sequence"/>
</dbReference>
<evidence type="ECO:0000259" key="6">
    <source>
        <dbReference type="Pfam" id="PF12708"/>
    </source>
</evidence>
<keyword evidence="8" id="KW-1185">Reference proteome</keyword>
<dbReference type="InterPro" id="IPR024535">
    <property type="entry name" value="RHGA/B-epi-like_pectate_lyase"/>
</dbReference>
<dbReference type="AlphaFoldDB" id="A0A4Q0NX58"/>
<feature type="chain" id="PRO_5020352011" evidence="5">
    <location>
        <begin position="26"/>
        <end position="484"/>
    </location>
</feature>
<dbReference type="PROSITE" id="PS51257">
    <property type="entry name" value="PROKAR_LIPOPROTEIN"/>
    <property type="match status" value="1"/>
</dbReference>
<keyword evidence="3 4" id="KW-0326">Glycosidase</keyword>
<dbReference type="PANTHER" id="PTHR31339:SF9">
    <property type="entry name" value="PLASMIN AND FIBRONECTIN-BINDING PROTEIN A"/>
    <property type="match status" value="1"/>
</dbReference>
<keyword evidence="5" id="KW-0732">Signal</keyword>
<evidence type="ECO:0000313" key="7">
    <source>
        <dbReference type="EMBL" id="RXG16478.1"/>
    </source>
</evidence>
<accession>A0A4Q0NX58</accession>
<evidence type="ECO:0000256" key="1">
    <source>
        <dbReference type="ARBA" id="ARBA00008834"/>
    </source>
</evidence>
<dbReference type="Pfam" id="PF12708">
    <property type="entry name" value="Pect-lyase_RHGA_epim"/>
    <property type="match status" value="1"/>
</dbReference>
<evidence type="ECO:0000256" key="2">
    <source>
        <dbReference type="ARBA" id="ARBA00022801"/>
    </source>
</evidence>
<dbReference type="InterPro" id="IPR012334">
    <property type="entry name" value="Pectin_lyas_fold"/>
</dbReference>